<gene>
    <name evidence="1" type="ORF">S12H4_57257</name>
</gene>
<organism evidence="1">
    <name type="scientific">marine sediment metagenome</name>
    <dbReference type="NCBI Taxonomy" id="412755"/>
    <lineage>
        <taxon>unclassified sequences</taxon>
        <taxon>metagenomes</taxon>
        <taxon>ecological metagenomes</taxon>
    </lineage>
</organism>
<protein>
    <submittedName>
        <fullName evidence="1">Uncharacterized protein</fullName>
    </submittedName>
</protein>
<name>X1VVH5_9ZZZZ</name>
<dbReference type="AlphaFoldDB" id="X1VVH5"/>
<reference evidence="1" key="1">
    <citation type="journal article" date="2014" name="Front. Microbiol.">
        <title>High frequency of phylogenetically diverse reductive dehalogenase-homologous genes in deep subseafloor sedimentary metagenomes.</title>
        <authorList>
            <person name="Kawai M."/>
            <person name="Futagami T."/>
            <person name="Toyoda A."/>
            <person name="Takaki Y."/>
            <person name="Nishi S."/>
            <person name="Hori S."/>
            <person name="Arai W."/>
            <person name="Tsubouchi T."/>
            <person name="Morono Y."/>
            <person name="Uchiyama I."/>
            <person name="Ito T."/>
            <person name="Fujiyama A."/>
            <person name="Inagaki F."/>
            <person name="Takami H."/>
        </authorList>
    </citation>
    <scope>NUCLEOTIDE SEQUENCE</scope>
    <source>
        <strain evidence="1">Expedition CK06-06</strain>
    </source>
</reference>
<comment type="caution">
    <text evidence="1">The sequence shown here is derived from an EMBL/GenBank/DDBJ whole genome shotgun (WGS) entry which is preliminary data.</text>
</comment>
<dbReference type="EMBL" id="BARW01036994">
    <property type="protein sequence ID" value="GAJ21991.1"/>
    <property type="molecule type" value="Genomic_DNA"/>
</dbReference>
<sequence length="126" mass="14765">VVRKEILVNPYHLFNLRRLSARIIAYSFAFDPYMHHGPLYFTEIGLLRYQEPFFPILLFDYGVNLIPNAPNMSVWSHFAPELSIRIIDSVNQLFSRSNINLFFDTTNQDFFLNIEVQWGLISAIPP</sequence>
<feature type="non-terminal residue" evidence="1">
    <location>
        <position position="1"/>
    </location>
</feature>
<proteinExistence type="predicted"/>
<evidence type="ECO:0000313" key="1">
    <source>
        <dbReference type="EMBL" id="GAJ21991.1"/>
    </source>
</evidence>
<accession>X1VVH5</accession>